<keyword evidence="9" id="KW-0739">Sodium transport</keyword>
<feature type="transmembrane region" description="Helical" evidence="11">
    <location>
        <begin position="84"/>
        <end position="103"/>
    </location>
</feature>
<keyword evidence="14" id="KW-1185">Reference proteome</keyword>
<comment type="subcellular location">
    <subcellularLocation>
        <location evidence="1">Cell membrane</location>
        <topology evidence="1">Multi-pass membrane protein</topology>
    </subcellularLocation>
</comment>
<dbReference type="Proteomes" id="UP001501645">
    <property type="component" value="Unassembled WGS sequence"/>
</dbReference>
<sequence>MGVEVFVVLVCSVAVAAFARWRGWPAPLVVTGVALAASLLPFVPAIELDGHLLLNLTLPPLLYSASLEVSFVSFKRSLPHIRRLGIGLVAVTAAAVGCVAFWIMPELTIAGALLLGAIVGPPDAVSAAAVARKLGLPRRVMTVMSGESLINDATSLTLVRVFAAIVAGATVTVWDGIVEFVLAVVVGVAVGLVFGIVLHQLRLRISDPVVTGTFGLLVPFGAYAIAEQLHGSGVLAVVAMGLYVGFHAPKTSYATRQQDGPLWSSMDFLLESFVFAYIGLQLPDVLSELGDVSGTRTLLLAMAVLAVVLLVRPVFVYASYAWGQLWQRGRIMRWKHAAEEYRRNPDSPRARAVRRRREKLERKGRAIDERAIRQRIIEPPMTVRERAVVSWAGMRGVVTLAMAAALPDLTERSMSTGNVEVIVVCAFVVTVGTLLLQGLTLAPLIRVLGVNADAEHASDERQLEAVRRRTAEAGRDYLRGKQEEWTELYGEESIAKFNRIARSLLRVEKDADKAERELDDAPAARERPSYESMRDLSKGWLEVRRRVLLEERDKGALNEEVMRELITAMDAEELALDARGALRPPAAPVRDAGPTRG</sequence>
<comment type="caution">
    <text evidence="13">The sequence shown here is derived from an EMBL/GenBank/DDBJ whole genome shotgun (WGS) entry which is preliminary data.</text>
</comment>
<dbReference type="InterPro" id="IPR018422">
    <property type="entry name" value="Cation/H_exchanger_CPA1"/>
</dbReference>
<feature type="transmembrane region" description="Helical" evidence="11">
    <location>
        <begin position="52"/>
        <end position="72"/>
    </location>
</feature>
<keyword evidence="6" id="KW-0915">Sodium</keyword>
<gene>
    <name evidence="13" type="ORF">GCM10023351_20400</name>
</gene>
<protein>
    <submittedName>
        <fullName evidence="13">Cation:proton antiporter</fullName>
    </submittedName>
</protein>
<accession>A0ABP9A868</accession>
<evidence type="ECO:0000256" key="3">
    <source>
        <dbReference type="ARBA" id="ARBA00022475"/>
    </source>
</evidence>
<evidence type="ECO:0000259" key="12">
    <source>
        <dbReference type="Pfam" id="PF00999"/>
    </source>
</evidence>
<evidence type="ECO:0000313" key="14">
    <source>
        <dbReference type="Proteomes" id="UP001501645"/>
    </source>
</evidence>
<proteinExistence type="predicted"/>
<evidence type="ECO:0000256" key="5">
    <source>
        <dbReference type="ARBA" id="ARBA00022989"/>
    </source>
</evidence>
<feature type="transmembrane region" description="Helical" evidence="11">
    <location>
        <begin position="418"/>
        <end position="436"/>
    </location>
</feature>
<feature type="transmembrane region" description="Helical" evidence="11">
    <location>
        <begin position="260"/>
        <end position="278"/>
    </location>
</feature>
<evidence type="ECO:0000256" key="10">
    <source>
        <dbReference type="SAM" id="MobiDB-lite"/>
    </source>
</evidence>
<keyword evidence="7" id="KW-0406">Ion transport</keyword>
<evidence type="ECO:0000256" key="2">
    <source>
        <dbReference type="ARBA" id="ARBA00022448"/>
    </source>
</evidence>
<feature type="transmembrane region" description="Helical" evidence="11">
    <location>
        <begin position="231"/>
        <end position="248"/>
    </location>
</feature>
<dbReference type="RefSeq" id="WP_345438773.1">
    <property type="nucleotide sequence ID" value="NZ_BAABKO010000003.1"/>
</dbReference>
<feature type="transmembrane region" description="Helical" evidence="11">
    <location>
        <begin position="153"/>
        <end position="174"/>
    </location>
</feature>
<evidence type="ECO:0000256" key="8">
    <source>
        <dbReference type="ARBA" id="ARBA00023136"/>
    </source>
</evidence>
<keyword evidence="4 11" id="KW-0812">Transmembrane</keyword>
<feature type="transmembrane region" description="Helical" evidence="11">
    <location>
        <begin position="205"/>
        <end position="225"/>
    </location>
</feature>
<feature type="domain" description="Cation/H+ exchanger transmembrane" evidence="12">
    <location>
        <begin position="28"/>
        <end position="445"/>
    </location>
</feature>
<organism evidence="13 14">
    <name type="scientific">Microbacterium gilvum</name>
    <dbReference type="NCBI Taxonomy" id="1336204"/>
    <lineage>
        <taxon>Bacteria</taxon>
        <taxon>Bacillati</taxon>
        <taxon>Actinomycetota</taxon>
        <taxon>Actinomycetes</taxon>
        <taxon>Micrococcales</taxon>
        <taxon>Microbacteriaceae</taxon>
        <taxon>Microbacterium</taxon>
    </lineage>
</organism>
<feature type="transmembrane region" description="Helical" evidence="11">
    <location>
        <begin position="180"/>
        <end position="198"/>
    </location>
</feature>
<dbReference type="PANTHER" id="PTHR10110">
    <property type="entry name" value="SODIUM/HYDROGEN EXCHANGER"/>
    <property type="match status" value="1"/>
</dbReference>
<dbReference type="Gene3D" id="6.10.140.1330">
    <property type="match status" value="1"/>
</dbReference>
<reference evidence="14" key="1">
    <citation type="journal article" date="2019" name="Int. J. Syst. Evol. Microbiol.">
        <title>The Global Catalogue of Microorganisms (GCM) 10K type strain sequencing project: providing services to taxonomists for standard genome sequencing and annotation.</title>
        <authorList>
            <consortium name="The Broad Institute Genomics Platform"/>
            <consortium name="The Broad Institute Genome Sequencing Center for Infectious Disease"/>
            <person name="Wu L."/>
            <person name="Ma J."/>
        </authorList>
    </citation>
    <scope>NUCLEOTIDE SEQUENCE [LARGE SCALE GENOMIC DNA]</scope>
    <source>
        <strain evidence="14">JCM 18537</strain>
    </source>
</reference>
<evidence type="ECO:0000256" key="6">
    <source>
        <dbReference type="ARBA" id="ARBA00023053"/>
    </source>
</evidence>
<keyword evidence="3" id="KW-1003">Cell membrane</keyword>
<feature type="transmembrane region" description="Helical" evidence="11">
    <location>
        <begin position="298"/>
        <end position="323"/>
    </location>
</feature>
<dbReference type="Pfam" id="PF00999">
    <property type="entry name" value="Na_H_Exchanger"/>
    <property type="match status" value="1"/>
</dbReference>
<dbReference type="PANTHER" id="PTHR10110:SF86">
    <property type="entry name" value="SODIUM_HYDROGEN EXCHANGER 7"/>
    <property type="match status" value="1"/>
</dbReference>
<evidence type="ECO:0000313" key="13">
    <source>
        <dbReference type="EMBL" id="GAA4775761.1"/>
    </source>
</evidence>
<dbReference type="InterPro" id="IPR006153">
    <property type="entry name" value="Cation/H_exchanger_TM"/>
</dbReference>
<evidence type="ECO:0000256" key="9">
    <source>
        <dbReference type="ARBA" id="ARBA00023201"/>
    </source>
</evidence>
<dbReference type="EMBL" id="BAABKO010000003">
    <property type="protein sequence ID" value="GAA4775761.1"/>
    <property type="molecule type" value="Genomic_DNA"/>
</dbReference>
<evidence type="ECO:0000256" key="1">
    <source>
        <dbReference type="ARBA" id="ARBA00004651"/>
    </source>
</evidence>
<evidence type="ECO:0000256" key="7">
    <source>
        <dbReference type="ARBA" id="ARBA00023065"/>
    </source>
</evidence>
<keyword evidence="8 11" id="KW-0472">Membrane</keyword>
<keyword evidence="2" id="KW-0813">Transport</keyword>
<evidence type="ECO:0000256" key="4">
    <source>
        <dbReference type="ARBA" id="ARBA00022692"/>
    </source>
</evidence>
<name>A0ABP9A868_9MICO</name>
<keyword evidence="5 11" id="KW-1133">Transmembrane helix</keyword>
<feature type="region of interest" description="Disordered" evidence="10">
    <location>
        <begin position="577"/>
        <end position="597"/>
    </location>
</feature>
<feature type="transmembrane region" description="Helical" evidence="11">
    <location>
        <begin position="109"/>
        <end position="132"/>
    </location>
</feature>
<evidence type="ECO:0000256" key="11">
    <source>
        <dbReference type="SAM" id="Phobius"/>
    </source>
</evidence>